<dbReference type="RefSeq" id="WP_129076749.1">
    <property type="nucleotide sequence ID" value="NZ_QOUX01000001.1"/>
</dbReference>
<dbReference type="GO" id="GO:0016787">
    <property type="term" value="F:hydrolase activity"/>
    <property type="evidence" value="ECO:0007669"/>
    <property type="project" value="UniProtKB-KW"/>
</dbReference>
<dbReference type="AlphaFoldDB" id="A0A4Q0VXJ5"/>
<dbReference type="OrthoDB" id="115291at2"/>
<dbReference type="PANTHER" id="PTHR46623:SF6">
    <property type="entry name" value="ALPHA_BETA-HYDROLASES SUPERFAMILY PROTEIN"/>
    <property type="match status" value="1"/>
</dbReference>
<keyword evidence="3" id="KW-1185">Reference proteome</keyword>
<dbReference type="InterPro" id="IPR029058">
    <property type="entry name" value="AB_hydrolase_fold"/>
</dbReference>
<feature type="domain" description="Dienelactone hydrolase" evidence="1">
    <location>
        <begin position="9"/>
        <end position="197"/>
    </location>
</feature>
<dbReference type="Pfam" id="PF01738">
    <property type="entry name" value="DLH"/>
    <property type="match status" value="1"/>
</dbReference>
<dbReference type="Gene3D" id="3.40.50.1820">
    <property type="entry name" value="alpha/beta hydrolase"/>
    <property type="match status" value="1"/>
</dbReference>
<sequence length="199" mass="23083">MIKLTDKNSDSVIIVIHEIYGINQHMKNFCESLSEQNFDVFCPDLYESHTPFEYHQEKVAYHHFMENVGFDKALHKIKDILSDIKNQYKRIFIVGFSVGATIAWLCSEDESVDGIVGYYGSRIRNYVGILPKSPVMLFFSTEEKSCNVDELISTLDKKNSKLYKFSGQHGFSDAYSSKYNEESAQKAYTQMMNFFQKLR</sequence>
<evidence type="ECO:0000259" key="1">
    <source>
        <dbReference type="Pfam" id="PF01738"/>
    </source>
</evidence>
<comment type="caution">
    <text evidence="2">The sequence shown here is derived from an EMBL/GenBank/DDBJ whole genome shotgun (WGS) entry which is preliminary data.</text>
</comment>
<dbReference type="Proteomes" id="UP000290649">
    <property type="component" value="Unassembled WGS sequence"/>
</dbReference>
<dbReference type="InterPro" id="IPR051049">
    <property type="entry name" value="Dienelactone_hydrolase-like"/>
</dbReference>
<evidence type="ECO:0000313" key="2">
    <source>
        <dbReference type="EMBL" id="RXJ04404.1"/>
    </source>
</evidence>
<dbReference type="EMBL" id="QOUX01000001">
    <property type="protein sequence ID" value="RXJ04404.1"/>
    <property type="molecule type" value="Genomic_DNA"/>
</dbReference>
<protein>
    <submittedName>
        <fullName evidence="2">Dienelactone hydrolase family protein</fullName>
    </submittedName>
</protein>
<organism evidence="2 3">
    <name type="scientific">Anaerobacillus alkaliphilus</name>
    <dbReference type="NCBI Taxonomy" id="1548597"/>
    <lineage>
        <taxon>Bacteria</taxon>
        <taxon>Bacillati</taxon>
        <taxon>Bacillota</taxon>
        <taxon>Bacilli</taxon>
        <taxon>Bacillales</taxon>
        <taxon>Bacillaceae</taxon>
        <taxon>Anaerobacillus</taxon>
    </lineage>
</organism>
<evidence type="ECO:0000313" key="3">
    <source>
        <dbReference type="Proteomes" id="UP000290649"/>
    </source>
</evidence>
<name>A0A4Q0VXJ5_9BACI</name>
<keyword evidence="2" id="KW-0378">Hydrolase</keyword>
<proteinExistence type="predicted"/>
<accession>A0A4Q0VXJ5</accession>
<dbReference type="SUPFAM" id="SSF53474">
    <property type="entry name" value="alpha/beta-Hydrolases"/>
    <property type="match status" value="1"/>
</dbReference>
<dbReference type="PANTHER" id="PTHR46623">
    <property type="entry name" value="CARBOXYMETHYLENEBUTENOLIDASE-RELATED"/>
    <property type="match status" value="1"/>
</dbReference>
<dbReference type="InterPro" id="IPR002925">
    <property type="entry name" value="Dienelactn_hydro"/>
</dbReference>
<reference evidence="2 3" key="1">
    <citation type="journal article" date="2019" name="Int. J. Syst. Evol. Microbiol.">
        <title>Anaerobacillus alkaliphilus sp. nov., a novel alkaliphilic and moderately halophilic bacterium.</title>
        <authorList>
            <person name="Borsodi A.K."/>
            <person name="Aszalos J.M."/>
            <person name="Bihari P."/>
            <person name="Nagy I."/>
            <person name="Schumann P."/>
            <person name="Sproer C."/>
            <person name="Kovacs A.L."/>
            <person name="Boka K."/>
            <person name="Dobosy P."/>
            <person name="Ovari M."/>
            <person name="Szili-Kovacs T."/>
            <person name="Toth E."/>
        </authorList>
    </citation>
    <scope>NUCLEOTIDE SEQUENCE [LARGE SCALE GENOMIC DNA]</scope>
    <source>
        <strain evidence="2 3">B16-10</strain>
    </source>
</reference>
<gene>
    <name evidence="2" type="ORF">DS745_03190</name>
</gene>